<reference evidence="1 2" key="1">
    <citation type="submission" date="2017-12" db="EMBL/GenBank/DDBJ databases">
        <title>Genome sequence of the active heterotrophic nitrifier-denitrifier, Cupriavidus pauculus UM1.</title>
        <authorList>
            <person name="Putonti C."/>
            <person name="Castignetti D."/>
        </authorList>
    </citation>
    <scope>NUCLEOTIDE SEQUENCE [LARGE SCALE GENOMIC DNA]</scope>
    <source>
        <strain evidence="1 2">UM1</strain>
    </source>
</reference>
<evidence type="ECO:0000313" key="1">
    <source>
        <dbReference type="EMBL" id="PLP99436.1"/>
    </source>
</evidence>
<evidence type="ECO:0000313" key="2">
    <source>
        <dbReference type="Proteomes" id="UP000234341"/>
    </source>
</evidence>
<proteinExistence type="predicted"/>
<dbReference type="RefSeq" id="WP_101682583.1">
    <property type="nucleotide sequence ID" value="NZ_PJRP01000007.1"/>
</dbReference>
<dbReference type="AlphaFoldDB" id="A0A2N5CB65"/>
<comment type="caution">
    <text evidence="1">The sequence shown here is derived from an EMBL/GenBank/DDBJ whole genome shotgun (WGS) entry which is preliminary data.</text>
</comment>
<name>A0A2N5CB65_9BURK</name>
<dbReference type="Proteomes" id="UP000234341">
    <property type="component" value="Unassembled WGS sequence"/>
</dbReference>
<gene>
    <name evidence="1" type="ORF">CYJ10_16540</name>
</gene>
<protein>
    <recommendedName>
        <fullName evidence="3">DUF1484 family protein</fullName>
    </recommendedName>
</protein>
<accession>A0A2N5CB65</accession>
<dbReference type="EMBL" id="PJRP01000007">
    <property type="protein sequence ID" value="PLP99436.1"/>
    <property type="molecule type" value="Genomic_DNA"/>
</dbReference>
<organism evidence="1 2">
    <name type="scientific">Cupriavidus pauculus</name>
    <dbReference type="NCBI Taxonomy" id="82633"/>
    <lineage>
        <taxon>Bacteria</taxon>
        <taxon>Pseudomonadati</taxon>
        <taxon>Pseudomonadota</taxon>
        <taxon>Betaproteobacteria</taxon>
        <taxon>Burkholderiales</taxon>
        <taxon>Burkholderiaceae</taxon>
        <taxon>Cupriavidus</taxon>
    </lineage>
</organism>
<sequence length="81" mass="9130">MNQAQLDAHYEIGLQHAASCRAHIRIQIALIRQLQTKAYDSSTAAAQLSVLLGNLSAHREHLALIRRLRSVQLRFPDEDCL</sequence>
<evidence type="ECO:0008006" key="3">
    <source>
        <dbReference type="Google" id="ProtNLM"/>
    </source>
</evidence>